<dbReference type="GO" id="GO:0055085">
    <property type="term" value="P:transmembrane transport"/>
    <property type="evidence" value="ECO:0007669"/>
    <property type="project" value="InterPro"/>
</dbReference>
<feature type="domain" description="TonB C-terminal" evidence="2">
    <location>
        <begin position="231"/>
        <end position="288"/>
    </location>
</feature>
<evidence type="ECO:0000256" key="1">
    <source>
        <dbReference type="SAM" id="Phobius"/>
    </source>
</evidence>
<keyword evidence="1" id="KW-0472">Membrane</keyword>
<dbReference type="SUPFAM" id="SSF74653">
    <property type="entry name" value="TolA/TonB C-terminal domain"/>
    <property type="match status" value="1"/>
</dbReference>
<name>A0A1U7PZL6_9FLAO</name>
<dbReference type="Gene3D" id="3.30.1150.10">
    <property type="match status" value="1"/>
</dbReference>
<keyword evidence="1" id="KW-0812">Transmembrane</keyword>
<evidence type="ECO:0000259" key="2">
    <source>
        <dbReference type="Pfam" id="PF03544"/>
    </source>
</evidence>
<sequence length="293" mass="31932">MVVYFNLKYIVNYLIYMVMKNLLHTFGKNNLDEVVFENRNKAYGAYVLRNEYSSQLTKALFAGVAFFASVAVVPLIISAFKTEIPVHINPPLVPFQITDVDAPDLVKPTPVSSAPASIKTVANPEYTPVRDVKKETKLPTKEDFDGAAIGTETKAGESTTIPFAPPALPGPPSVSHLPAVAPVPAADPDKLINQNEADISASFKGGMDAFRQKVSQNFDTSAVDQSGVVSATVTFIVERDGSISNIKVTGNNSDFNREAERTIRSVKSKWSPAMLKGKTMRSSFRMPISMQIE</sequence>
<dbReference type="Pfam" id="PF03544">
    <property type="entry name" value="TonB_C"/>
    <property type="match status" value="1"/>
</dbReference>
<dbReference type="STRING" id="1121284.SAMN05660493_02787"/>
<dbReference type="AlphaFoldDB" id="A0A1U7PZL6"/>
<keyword evidence="1" id="KW-1133">Transmembrane helix</keyword>
<dbReference type="EMBL" id="FTPU01000039">
    <property type="protein sequence ID" value="SIT98054.1"/>
    <property type="molecule type" value="Genomic_DNA"/>
</dbReference>
<gene>
    <name evidence="3" type="ORF">SAMN05660493_02787</name>
</gene>
<keyword evidence="4" id="KW-1185">Reference proteome</keyword>
<feature type="transmembrane region" description="Helical" evidence="1">
    <location>
        <begin position="59"/>
        <end position="80"/>
    </location>
</feature>
<evidence type="ECO:0000313" key="3">
    <source>
        <dbReference type="EMBL" id="SIT98054.1"/>
    </source>
</evidence>
<evidence type="ECO:0000313" key="4">
    <source>
        <dbReference type="Proteomes" id="UP000187261"/>
    </source>
</evidence>
<dbReference type="InterPro" id="IPR037682">
    <property type="entry name" value="TonB_C"/>
</dbReference>
<reference evidence="4" key="1">
    <citation type="submission" date="2016-10" db="EMBL/GenBank/DDBJ databases">
        <authorList>
            <person name="Varghese N."/>
            <person name="Submissions S."/>
        </authorList>
    </citation>
    <scope>NUCLEOTIDE SEQUENCE [LARGE SCALE GENOMIC DNA]</scope>
    <source>
        <strain evidence="4">DSM 19482</strain>
    </source>
</reference>
<protein>
    <submittedName>
        <fullName evidence="3">Protein TonB</fullName>
    </submittedName>
</protein>
<organism evidence="3 4">
    <name type="scientific">Epilithonimonas bovis DSM 19482</name>
    <dbReference type="NCBI Taxonomy" id="1121284"/>
    <lineage>
        <taxon>Bacteria</taxon>
        <taxon>Pseudomonadati</taxon>
        <taxon>Bacteroidota</taxon>
        <taxon>Flavobacteriia</taxon>
        <taxon>Flavobacteriales</taxon>
        <taxon>Weeksellaceae</taxon>
        <taxon>Chryseobacterium group</taxon>
        <taxon>Epilithonimonas</taxon>
    </lineage>
</organism>
<dbReference type="Proteomes" id="UP000187261">
    <property type="component" value="Unassembled WGS sequence"/>
</dbReference>
<accession>A0A1U7PZL6</accession>
<proteinExistence type="predicted"/>